<dbReference type="AlphaFoldDB" id="A0AAV2PKU1"/>
<sequence length="109" mass="12926">MGFFGCPKGRPIYYAVLYNAWALSPQLEQYYLKTDRNKKYVECLCVFIVAFYNSDNTLRTLVSLGKPWEKTLPRSINAIFYNAWAFSQQLKQDYLKTEWNKGMANDYMY</sequence>
<dbReference type="EMBL" id="CAXKWB010000182">
    <property type="protein sequence ID" value="CAL4059733.1"/>
    <property type="molecule type" value="Genomic_DNA"/>
</dbReference>
<protein>
    <submittedName>
        <fullName evidence="1">Uncharacterized protein</fullName>
    </submittedName>
</protein>
<name>A0AAV2PKU1_MEGNR</name>
<accession>A0AAV2PKU1</accession>
<comment type="caution">
    <text evidence="1">The sequence shown here is derived from an EMBL/GenBank/DDBJ whole genome shotgun (WGS) entry which is preliminary data.</text>
</comment>
<organism evidence="1 2">
    <name type="scientific">Meganyctiphanes norvegica</name>
    <name type="common">Northern krill</name>
    <name type="synonym">Thysanopoda norvegica</name>
    <dbReference type="NCBI Taxonomy" id="48144"/>
    <lineage>
        <taxon>Eukaryota</taxon>
        <taxon>Metazoa</taxon>
        <taxon>Ecdysozoa</taxon>
        <taxon>Arthropoda</taxon>
        <taxon>Crustacea</taxon>
        <taxon>Multicrustacea</taxon>
        <taxon>Malacostraca</taxon>
        <taxon>Eumalacostraca</taxon>
        <taxon>Eucarida</taxon>
        <taxon>Euphausiacea</taxon>
        <taxon>Euphausiidae</taxon>
        <taxon>Meganyctiphanes</taxon>
    </lineage>
</organism>
<proteinExistence type="predicted"/>
<evidence type="ECO:0000313" key="1">
    <source>
        <dbReference type="EMBL" id="CAL4059733.1"/>
    </source>
</evidence>
<gene>
    <name evidence="1" type="ORF">MNOR_LOCUS776</name>
</gene>
<keyword evidence="2" id="KW-1185">Reference proteome</keyword>
<evidence type="ECO:0000313" key="2">
    <source>
        <dbReference type="Proteomes" id="UP001497623"/>
    </source>
</evidence>
<dbReference type="Proteomes" id="UP001497623">
    <property type="component" value="Unassembled WGS sequence"/>
</dbReference>
<reference evidence="1 2" key="1">
    <citation type="submission" date="2024-05" db="EMBL/GenBank/DDBJ databases">
        <authorList>
            <person name="Wallberg A."/>
        </authorList>
    </citation>
    <scope>NUCLEOTIDE SEQUENCE [LARGE SCALE GENOMIC DNA]</scope>
</reference>